<evidence type="ECO:0000313" key="2">
    <source>
        <dbReference type="Proteomes" id="UP000031307"/>
    </source>
</evidence>
<organism evidence="1 2">
    <name type="scientific">Parachlamydia acanthamoebae</name>
    <dbReference type="NCBI Taxonomy" id="83552"/>
    <lineage>
        <taxon>Bacteria</taxon>
        <taxon>Pseudomonadati</taxon>
        <taxon>Chlamydiota</taxon>
        <taxon>Chlamydiia</taxon>
        <taxon>Parachlamydiales</taxon>
        <taxon>Parachlamydiaceae</taxon>
        <taxon>Parachlamydia</taxon>
    </lineage>
</organism>
<comment type="caution">
    <text evidence="1">The sequence shown here is derived from an EMBL/GenBank/DDBJ whole genome shotgun (WGS) entry which is preliminary data.</text>
</comment>
<sequence length="46" mass="5303">MAQTKHQKLARELLLLAQKSRKKNFSIQLELPTLNQVVIGIIQTIF</sequence>
<gene>
    <name evidence="1" type="ORF">DB43_GT00320</name>
</gene>
<name>A0A0C1C0N6_9BACT</name>
<proteinExistence type="predicted"/>
<dbReference type="AlphaFoldDB" id="A0A0C1C0N6"/>
<evidence type="ECO:0000313" key="1">
    <source>
        <dbReference type="EMBL" id="KIA77191.1"/>
    </source>
</evidence>
<protein>
    <submittedName>
        <fullName evidence="1">Uncharacterized protein</fullName>
    </submittedName>
</protein>
<reference evidence="1 2" key="1">
    <citation type="journal article" date="2014" name="Mol. Biol. Evol.">
        <title>Massive expansion of Ubiquitination-related gene families within the Chlamydiae.</title>
        <authorList>
            <person name="Domman D."/>
            <person name="Collingro A."/>
            <person name="Lagkouvardos I."/>
            <person name="Gehre L."/>
            <person name="Weinmaier T."/>
            <person name="Rattei T."/>
            <person name="Subtil A."/>
            <person name="Horn M."/>
        </authorList>
    </citation>
    <scope>NUCLEOTIDE SEQUENCE [LARGE SCALE GENOMIC DNA]</scope>
    <source>
        <strain evidence="1 2">OEW1</strain>
    </source>
</reference>
<dbReference type="Proteomes" id="UP000031307">
    <property type="component" value="Unassembled WGS sequence"/>
</dbReference>
<dbReference type="EMBL" id="JSAM01000089">
    <property type="protein sequence ID" value="KIA77191.1"/>
    <property type="molecule type" value="Genomic_DNA"/>
</dbReference>
<accession>A0A0C1C0N6</accession>